<keyword evidence="5 6" id="KW-0472">Membrane</keyword>
<feature type="transmembrane region" description="Helical" evidence="6">
    <location>
        <begin position="366"/>
        <end position="384"/>
    </location>
</feature>
<dbReference type="Pfam" id="PF03553">
    <property type="entry name" value="Na_H_antiporter"/>
    <property type="match status" value="1"/>
</dbReference>
<gene>
    <name evidence="9" type="ordered locus">jhp_0695</name>
</gene>
<dbReference type="Proteomes" id="UP000000804">
    <property type="component" value="Chromosome"/>
</dbReference>
<dbReference type="PATRIC" id="fig|85963.30.peg.284"/>
<dbReference type="Pfam" id="PF13726">
    <property type="entry name" value="Na_H_antiport_2"/>
    <property type="match status" value="1"/>
</dbReference>
<evidence type="ECO:0000256" key="1">
    <source>
        <dbReference type="ARBA" id="ARBA00004651"/>
    </source>
</evidence>
<evidence type="ECO:0000259" key="7">
    <source>
        <dbReference type="Pfam" id="PF03553"/>
    </source>
</evidence>
<keyword evidence="4 6" id="KW-1133">Transmembrane helix</keyword>
<dbReference type="InterPro" id="IPR032813">
    <property type="entry name" value="Na_H_antiport_N"/>
</dbReference>
<dbReference type="InterPro" id="IPR052576">
    <property type="entry name" value="AA_Transporter-Related"/>
</dbReference>
<feature type="domain" description="Na+/H+ antiporter NhaC-like C-terminal" evidence="7">
    <location>
        <begin position="150"/>
        <end position="430"/>
    </location>
</feature>
<sequence>MLENSSVWSNPAFVAIICMCVLSLLRLNVMLSMISATLIAGLMGGLGITESFNMMIDGMKGNLNIALSYILLGALAVAIAKSNLIKVALNKLIGLMDYKRSTFCFLIAFIACFSQNLVPVHIAFIPILIPPLLHLMNRLELDRRAVACALTFGLQAPYLVLPVGFGLIFQTTILEQLKANGVSTTIAQITGVMWIAGLAMVVGLFLAVLTLYKKPRHYQEKSFNIEDYASLQLNYHDYLTFIGIVVAFVIQLATDSMPLAAFLALAIILLGRGIKFKETDSLMDDSVKMMAFIAFVMLVASGFGEVLQKVHAIDGLVNAITSIIQGKLLGAFLMLVVGLFITMGIGTSFGTIPIIAVFYVPLCAKLGFSIESTILLIGIAAALGDAGSPASDSTMGPTCGLNADNQHNHIYDTCVPTFLVYNLPLIVFGVVGALLLG</sequence>
<feature type="transmembrane region" description="Helical" evidence="6">
    <location>
        <begin position="189"/>
        <end position="212"/>
    </location>
</feature>
<feature type="transmembrane region" description="Helical" evidence="6">
    <location>
        <begin position="259"/>
        <end position="275"/>
    </location>
</feature>
<feature type="transmembrane region" description="Helical" evidence="6">
    <location>
        <begin position="31"/>
        <end position="49"/>
    </location>
</feature>
<organism evidence="9 10">
    <name type="scientific">Helicobacter pylori (strain J99 / ATCC 700824)</name>
    <name type="common">Campylobacter pylori J99</name>
    <dbReference type="NCBI Taxonomy" id="85963"/>
    <lineage>
        <taxon>Bacteria</taxon>
        <taxon>Pseudomonadati</taxon>
        <taxon>Campylobacterota</taxon>
        <taxon>Epsilonproteobacteria</taxon>
        <taxon>Campylobacterales</taxon>
        <taxon>Helicobacteraceae</taxon>
        <taxon>Helicobacter</taxon>
    </lineage>
</organism>
<feature type="transmembrane region" description="Helical" evidence="6">
    <location>
        <begin position="418"/>
        <end position="436"/>
    </location>
</feature>
<name>Q9ZL85_HELPJ</name>
<dbReference type="KEGG" id="hpj:jhp_0695"/>
<dbReference type="EMBL" id="AE001439">
    <property type="protein sequence ID" value="AAD06281.1"/>
    <property type="molecule type" value="Genomic_DNA"/>
</dbReference>
<evidence type="ECO:0000256" key="2">
    <source>
        <dbReference type="ARBA" id="ARBA00022475"/>
    </source>
</evidence>
<evidence type="ECO:0000256" key="3">
    <source>
        <dbReference type="ARBA" id="ARBA00022692"/>
    </source>
</evidence>
<dbReference type="PIR" id="G71898">
    <property type="entry name" value="G71898"/>
</dbReference>
<feature type="transmembrane region" description="Helical" evidence="6">
    <location>
        <begin position="287"/>
        <end position="308"/>
    </location>
</feature>
<reference evidence="9 10" key="1">
    <citation type="journal article" date="1999" name="Nature">
        <title>Genomic sequence comparison of two unrelated isolates of the human gastric pathogen Helicobacter pylori.</title>
        <authorList>
            <person name="Alm R.A."/>
            <person name="Ling L.-S.L."/>
            <person name="Moir D.T."/>
            <person name="King B.L."/>
            <person name="Brown E.D."/>
            <person name="Doig P.C."/>
            <person name="Smith D.R."/>
            <person name="Noonan B."/>
            <person name="Guild B.C."/>
            <person name="deJonge B.L."/>
            <person name="Carmel G."/>
            <person name="Tummino P.J."/>
            <person name="Caruso A."/>
            <person name="Uria-Nickelsen M."/>
            <person name="Mills D.M."/>
            <person name="Ives C."/>
            <person name="Gibson R."/>
            <person name="Merberg D."/>
            <person name="Mills S.D."/>
            <person name="Jiang Q."/>
            <person name="Taylor D.E."/>
            <person name="Vovis G.F."/>
            <person name="Trust T.J."/>
        </authorList>
    </citation>
    <scope>NUCLEOTIDE SEQUENCE [LARGE SCALE GENOMIC DNA]</scope>
    <source>
        <strain evidence="10">J99 / ATCC 700824</strain>
    </source>
</reference>
<proteinExistence type="predicted"/>
<dbReference type="eggNOG" id="COG2056">
    <property type="taxonomic scope" value="Bacteria"/>
</dbReference>
<evidence type="ECO:0000313" key="9">
    <source>
        <dbReference type="EMBL" id="AAD06281.1"/>
    </source>
</evidence>
<evidence type="ECO:0000313" key="10">
    <source>
        <dbReference type="Proteomes" id="UP000000804"/>
    </source>
</evidence>
<keyword evidence="3 6" id="KW-0812">Transmembrane</keyword>
<evidence type="ECO:0000256" key="5">
    <source>
        <dbReference type="ARBA" id="ARBA00023136"/>
    </source>
</evidence>
<feature type="transmembrane region" description="Helical" evidence="6">
    <location>
        <begin position="100"/>
        <end position="133"/>
    </location>
</feature>
<dbReference type="RefSeq" id="WP_000892616.1">
    <property type="nucleotide sequence ID" value="NC_000921.1"/>
</dbReference>
<dbReference type="PANTHER" id="PTHR37821">
    <property type="entry name" value="AMINO ACID TRANSPORTER YUIF-RELATED"/>
    <property type="match status" value="1"/>
</dbReference>
<accession>Q9ZL85</accession>
<feature type="transmembrane region" description="Helical" evidence="6">
    <location>
        <begin position="61"/>
        <end position="80"/>
    </location>
</feature>
<evidence type="ECO:0000256" key="4">
    <source>
        <dbReference type="ARBA" id="ARBA00022989"/>
    </source>
</evidence>
<comment type="subcellular location">
    <subcellularLocation>
        <location evidence="1">Cell membrane</location>
        <topology evidence="1">Multi-pass membrane protein</topology>
    </subcellularLocation>
</comment>
<protein>
    <submittedName>
        <fullName evidence="9">Putative</fullName>
    </submittedName>
</protein>
<evidence type="ECO:0000256" key="6">
    <source>
        <dbReference type="SAM" id="Phobius"/>
    </source>
</evidence>
<feature type="domain" description="Putative Na+/H+ antiporter N-terminal" evidence="8">
    <location>
        <begin position="10"/>
        <end position="95"/>
    </location>
</feature>
<dbReference type="AlphaFoldDB" id="Q9ZL85"/>
<feature type="transmembrane region" description="Helical" evidence="6">
    <location>
        <begin position="328"/>
        <end position="359"/>
    </location>
</feature>
<evidence type="ECO:0000259" key="8">
    <source>
        <dbReference type="Pfam" id="PF13726"/>
    </source>
</evidence>
<keyword evidence="2" id="KW-1003">Cell membrane</keyword>
<dbReference type="GO" id="GO:0005886">
    <property type="term" value="C:plasma membrane"/>
    <property type="evidence" value="ECO:0007669"/>
    <property type="project" value="UniProtKB-SubCell"/>
</dbReference>
<feature type="transmembrane region" description="Helical" evidence="6">
    <location>
        <begin position="7"/>
        <end position="25"/>
    </location>
</feature>
<feature type="transmembrane region" description="Helical" evidence="6">
    <location>
        <begin position="145"/>
        <end position="169"/>
    </location>
</feature>
<dbReference type="InterPro" id="IPR018461">
    <property type="entry name" value="Na/H_Antiport_NhaC-like_C"/>
</dbReference>
<dbReference type="PANTHER" id="PTHR37821:SF1">
    <property type="entry name" value="AMINO ACID TRANSPORTER YUIF-RELATED"/>
    <property type="match status" value="1"/>
</dbReference>